<feature type="signal peptide" evidence="1">
    <location>
        <begin position="1"/>
        <end position="18"/>
    </location>
</feature>
<feature type="chain" id="PRO_5040731294" evidence="1">
    <location>
        <begin position="19"/>
        <end position="147"/>
    </location>
</feature>
<name>A0A9W4CYG6_BLUGR</name>
<evidence type="ECO:0000256" key="1">
    <source>
        <dbReference type="SAM" id="SignalP"/>
    </source>
</evidence>
<dbReference type="EMBL" id="CAJHIT010000004">
    <property type="protein sequence ID" value="CAD6501048.1"/>
    <property type="molecule type" value="Genomic_DNA"/>
</dbReference>
<reference evidence="2" key="1">
    <citation type="submission" date="2020-10" db="EMBL/GenBank/DDBJ databases">
        <authorList>
            <person name="Muller C M."/>
        </authorList>
    </citation>
    <scope>NUCLEOTIDE SEQUENCE</scope>
    <source>
        <strain evidence="2">THUN-12</strain>
    </source>
</reference>
<accession>A0A9W4CYG6</accession>
<comment type="caution">
    <text evidence="2">The sequence shown here is derived from an EMBL/GenBank/DDBJ whole genome shotgun (WGS) entry which is preliminary data.</text>
</comment>
<keyword evidence="1" id="KW-0732">Signal</keyword>
<protein>
    <submittedName>
        <fullName evidence="2">BgTH12-06748</fullName>
    </submittedName>
</protein>
<dbReference type="Proteomes" id="UP000683417">
    <property type="component" value="Unassembled WGS sequence"/>
</dbReference>
<gene>
    <name evidence="2" type="ORF">BGTH12_LOCUS2406</name>
</gene>
<evidence type="ECO:0000313" key="2">
    <source>
        <dbReference type="EMBL" id="CAD6501048.1"/>
    </source>
</evidence>
<sequence length="147" mass="16660">MKFFSIAAVAFLLDISVSFELIDDDNASRNNPQIPVLNSKFGMKCHTNNLYNAETIKQNVDEAHNNVRFITQLEQGSFTRFPGVVLYSYFIGKSYVAEQVYYASNYIIIDSSGVFVAGMISIPDNDRTAYKVCKFTEGTEYATYRQL</sequence>
<organism evidence="2 3">
    <name type="scientific">Blumeria graminis f. sp. triticale</name>
    <dbReference type="NCBI Taxonomy" id="1689686"/>
    <lineage>
        <taxon>Eukaryota</taxon>
        <taxon>Fungi</taxon>
        <taxon>Dikarya</taxon>
        <taxon>Ascomycota</taxon>
        <taxon>Pezizomycotina</taxon>
        <taxon>Leotiomycetes</taxon>
        <taxon>Erysiphales</taxon>
        <taxon>Erysiphaceae</taxon>
        <taxon>Blumeria</taxon>
    </lineage>
</organism>
<proteinExistence type="predicted"/>
<evidence type="ECO:0000313" key="3">
    <source>
        <dbReference type="Proteomes" id="UP000683417"/>
    </source>
</evidence>
<dbReference type="AlphaFoldDB" id="A0A9W4CYG6"/>